<feature type="compositionally biased region" description="Polar residues" evidence="1">
    <location>
        <begin position="1"/>
        <end position="20"/>
    </location>
</feature>
<dbReference type="Ensembl" id="ENSCPRT00005026782.1">
    <property type="protein sequence ID" value="ENSCPRP00005022926.1"/>
    <property type="gene ID" value="ENSCPRG00005015957.1"/>
</dbReference>
<dbReference type="Proteomes" id="UP000594220">
    <property type="component" value="Unplaced"/>
</dbReference>
<reference evidence="2" key="1">
    <citation type="submission" date="2025-08" db="UniProtKB">
        <authorList>
            <consortium name="Ensembl"/>
        </authorList>
    </citation>
    <scope>IDENTIFICATION</scope>
</reference>
<dbReference type="PROSITE" id="PS51257">
    <property type="entry name" value="PROKAR_LIPOPROTEIN"/>
    <property type="match status" value="1"/>
</dbReference>
<evidence type="ECO:0000313" key="3">
    <source>
        <dbReference type="Proteomes" id="UP000594220"/>
    </source>
</evidence>
<proteinExistence type="predicted"/>
<evidence type="ECO:0000256" key="1">
    <source>
        <dbReference type="SAM" id="MobiDB-lite"/>
    </source>
</evidence>
<feature type="region of interest" description="Disordered" evidence="1">
    <location>
        <begin position="1"/>
        <end position="34"/>
    </location>
</feature>
<dbReference type="AlphaFoldDB" id="A0A7M4FE64"/>
<keyword evidence="3" id="KW-1185">Reference proteome</keyword>
<sequence length="173" mass="17988">MRSWCRSPTRSGAIPTSTTRSVAGSSWPPASAASCPPPAWRNTCSSECWGRAGRSCSVGCRVPAPGRALRLALCRRPGSGAVLCPQGDSRRLAGLVRHHEGRGPVGRAAAPRLPQAEVVFPHCLRGAGAEPGGPLGVAPLPLGLGRHQLGSEARRFRDPATSGVALWGLPPMH</sequence>
<protein>
    <submittedName>
        <fullName evidence="2">Uncharacterized protein</fullName>
    </submittedName>
</protein>
<accession>A0A7M4FE64</accession>
<evidence type="ECO:0000313" key="2">
    <source>
        <dbReference type="Ensembl" id="ENSCPRP00005022926.1"/>
    </source>
</evidence>
<reference evidence="2" key="2">
    <citation type="submission" date="2025-09" db="UniProtKB">
        <authorList>
            <consortium name="Ensembl"/>
        </authorList>
    </citation>
    <scope>IDENTIFICATION</scope>
</reference>
<name>A0A7M4FE64_CROPO</name>
<organism evidence="2 3">
    <name type="scientific">Crocodylus porosus</name>
    <name type="common">Saltwater crocodile</name>
    <name type="synonym">Estuarine crocodile</name>
    <dbReference type="NCBI Taxonomy" id="8502"/>
    <lineage>
        <taxon>Eukaryota</taxon>
        <taxon>Metazoa</taxon>
        <taxon>Chordata</taxon>
        <taxon>Craniata</taxon>
        <taxon>Vertebrata</taxon>
        <taxon>Euteleostomi</taxon>
        <taxon>Archelosauria</taxon>
        <taxon>Archosauria</taxon>
        <taxon>Crocodylia</taxon>
        <taxon>Longirostres</taxon>
        <taxon>Crocodylidae</taxon>
        <taxon>Crocodylus</taxon>
    </lineage>
</organism>
<feature type="compositionally biased region" description="Low complexity" evidence="1">
    <location>
        <begin position="21"/>
        <end position="34"/>
    </location>
</feature>